<evidence type="ECO:0000256" key="3">
    <source>
        <dbReference type="ARBA" id="ARBA00023163"/>
    </source>
</evidence>
<dbReference type="CDD" id="cd06170">
    <property type="entry name" value="LuxR_C_like"/>
    <property type="match status" value="1"/>
</dbReference>
<dbReference type="Gene3D" id="3.30.450.20">
    <property type="entry name" value="PAS domain"/>
    <property type="match status" value="1"/>
</dbReference>
<reference evidence="5 6" key="1">
    <citation type="submission" date="2018-07" db="EMBL/GenBank/DDBJ databases">
        <title>Chitinophaga K2CV101002-2 sp. nov., isolated from a monsoon evergreen broad-leaved forest soil.</title>
        <authorList>
            <person name="Lv Y."/>
        </authorList>
    </citation>
    <scope>NUCLEOTIDE SEQUENCE [LARGE SCALE GENOMIC DNA]</scope>
    <source>
        <strain evidence="5 6">GDMCC 1.1288</strain>
    </source>
</reference>
<sequence length="269" mass="31155">MIRNNAATSWIGYMNYLKQQTIDPEQLTVDGLEGIMEVNSYFHAAFSHSVPWLYLLDYTTGRYLMVSKTMKLITGYESDYWQQGGLNLTLERYQKDHLKLFNEEIFPDRLEILKKIPPAEHPNYVFSYNFQLKSRSGQPVTLLQRNCFVKSDESGNPLLSFGVVTNVNNYTNENPVIHLVEKVTEGALLGIGEAVEKKTYYIQKENGLFSKRQKELLLYMADGLTSKEIADKLFISEHTVINHRRNMMEKCNVRNAIELVAYAIRHRII</sequence>
<dbReference type="OrthoDB" id="1727128at2"/>
<dbReference type="PANTHER" id="PTHR44688:SF16">
    <property type="entry name" value="DNA-BINDING TRANSCRIPTIONAL ACTIVATOR DEVR_DOSR"/>
    <property type="match status" value="1"/>
</dbReference>
<feature type="domain" description="HTH luxR-type" evidence="4">
    <location>
        <begin position="202"/>
        <end position="267"/>
    </location>
</feature>
<comment type="caution">
    <text evidence="5">The sequence shown here is derived from an EMBL/GenBank/DDBJ whole genome shotgun (WGS) entry which is preliminary data.</text>
</comment>
<keyword evidence="6" id="KW-1185">Reference proteome</keyword>
<dbReference type="GO" id="GO:0006355">
    <property type="term" value="P:regulation of DNA-templated transcription"/>
    <property type="evidence" value="ECO:0007669"/>
    <property type="project" value="InterPro"/>
</dbReference>
<keyword evidence="3" id="KW-0804">Transcription</keyword>
<protein>
    <submittedName>
        <fullName evidence="5">DNA-binding response regulator</fullName>
    </submittedName>
</protein>
<evidence type="ECO:0000313" key="5">
    <source>
        <dbReference type="EMBL" id="RFS19462.1"/>
    </source>
</evidence>
<dbReference type="SUPFAM" id="SSF46894">
    <property type="entry name" value="C-terminal effector domain of the bipartite response regulators"/>
    <property type="match status" value="1"/>
</dbReference>
<evidence type="ECO:0000256" key="1">
    <source>
        <dbReference type="ARBA" id="ARBA00023015"/>
    </source>
</evidence>
<dbReference type="Pfam" id="PF00196">
    <property type="entry name" value="GerE"/>
    <property type="match status" value="1"/>
</dbReference>
<dbReference type="PRINTS" id="PR00038">
    <property type="entry name" value="HTHLUXR"/>
</dbReference>
<dbReference type="PROSITE" id="PS00622">
    <property type="entry name" value="HTH_LUXR_1"/>
    <property type="match status" value="1"/>
</dbReference>
<dbReference type="PANTHER" id="PTHR44688">
    <property type="entry name" value="DNA-BINDING TRANSCRIPTIONAL ACTIVATOR DEVR_DOSR"/>
    <property type="match status" value="1"/>
</dbReference>
<evidence type="ECO:0000313" key="6">
    <source>
        <dbReference type="Proteomes" id="UP000260644"/>
    </source>
</evidence>
<name>A0A3E1Y4B3_9BACT</name>
<dbReference type="GO" id="GO:0003677">
    <property type="term" value="F:DNA binding"/>
    <property type="evidence" value="ECO:0007669"/>
    <property type="project" value="UniProtKB-KW"/>
</dbReference>
<proteinExistence type="predicted"/>
<dbReference type="RefSeq" id="WP_116978116.1">
    <property type="nucleotide sequence ID" value="NZ_QPMM01000013.1"/>
</dbReference>
<dbReference type="SMART" id="SM00421">
    <property type="entry name" value="HTH_LUXR"/>
    <property type="match status" value="1"/>
</dbReference>
<dbReference type="InterPro" id="IPR000792">
    <property type="entry name" value="Tscrpt_reg_LuxR_C"/>
</dbReference>
<evidence type="ECO:0000256" key="2">
    <source>
        <dbReference type="ARBA" id="ARBA00023125"/>
    </source>
</evidence>
<dbReference type="Gene3D" id="1.10.10.10">
    <property type="entry name" value="Winged helix-like DNA-binding domain superfamily/Winged helix DNA-binding domain"/>
    <property type="match status" value="1"/>
</dbReference>
<gene>
    <name evidence="5" type="ORF">DVR12_22780</name>
</gene>
<dbReference type="InterPro" id="IPR036388">
    <property type="entry name" value="WH-like_DNA-bd_sf"/>
</dbReference>
<keyword evidence="2 5" id="KW-0238">DNA-binding</keyword>
<dbReference type="AlphaFoldDB" id="A0A3E1Y4B3"/>
<accession>A0A3E1Y4B3</accession>
<evidence type="ECO:0000259" key="4">
    <source>
        <dbReference type="PROSITE" id="PS50043"/>
    </source>
</evidence>
<dbReference type="InterPro" id="IPR016032">
    <property type="entry name" value="Sig_transdc_resp-reg_C-effctor"/>
</dbReference>
<keyword evidence="1" id="KW-0805">Transcription regulation</keyword>
<dbReference type="EMBL" id="QPMM01000013">
    <property type="protein sequence ID" value="RFS19462.1"/>
    <property type="molecule type" value="Genomic_DNA"/>
</dbReference>
<dbReference type="PROSITE" id="PS50043">
    <property type="entry name" value="HTH_LUXR_2"/>
    <property type="match status" value="1"/>
</dbReference>
<dbReference type="Proteomes" id="UP000260644">
    <property type="component" value="Unassembled WGS sequence"/>
</dbReference>
<organism evidence="5 6">
    <name type="scientific">Chitinophaga silvatica</name>
    <dbReference type="NCBI Taxonomy" id="2282649"/>
    <lineage>
        <taxon>Bacteria</taxon>
        <taxon>Pseudomonadati</taxon>
        <taxon>Bacteroidota</taxon>
        <taxon>Chitinophagia</taxon>
        <taxon>Chitinophagales</taxon>
        <taxon>Chitinophagaceae</taxon>
        <taxon>Chitinophaga</taxon>
    </lineage>
</organism>